<dbReference type="RefSeq" id="WP_051796000.1">
    <property type="nucleotide sequence ID" value="NZ_QHKI01000027.1"/>
</dbReference>
<accession>A0A428Z3Z9</accession>
<dbReference type="Proteomes" id="UP000287547">
    <property type="component" value="Unassembled WGS sequence"/>
</dbReference>
<dbReference type="PIRSF" id="PIRSF016578">
    <property type="entry name" value="HsaA"/>
    <property type="match status" value="1"/>
</dbReference>
<evidence type="ECO:0000256" key="1">
    <source>
        <dbReference type="ARBA" id="ARBA00023002"/>
    </source>
</evidence>
<dbReference type="OrthoDB" id="3402961at2"/>
<protein>
    <recommendedName>
        <fullName evidence="7">Acyl-CoA dehydrogenase</fullName>
    </recommendedName>
</protein>
<evidence type="ECO:0000259" key="4">
    <source>
        <dbReference type="Pfam" id="PF08028"/>
    </source>
</evidence>
<evidence type="ECO:0000259" key="3">
    <source>
        <dbReference type="Pfam" id="PF02771"/>
    </source>
</evidence>
<dbReference type="PANTHER" id="PTHR43884:SF12">
    <property type="entry name" value="ISOVALERYL-COA DEHYDROGENASE, MITOCHONDRIAL-RELATED"/>
    <property type="match status" value="1"/>
</dbReference>
<dbReference type="Pfam" id="PF08028">
    <property type="entry name" value="Acyl-CoA_dh_2"/>
    <property type="match status" value="1"/>
</dbReference>
<dbReference type="GO" id="GO:0003995">
    <property type="term" value="F:acyl-CoA dehydrogenase activity"/>
    <property type="evidence" value="ECO:0007669"/>
    <property type="project" value="TreeGrafter"/>
</dbReference>
<dbReference type="InterPro" id="IPR037069">
    <property type="entry name" value="AcylCoA_DH/ox_N_sf"/>
</dbReference>
<dbReference type="SUPFAM" id="SSF47203">
    <property type="entry name" value="Acyl-CoA dehydrogenase C-terminal domain-like"/>
    <property type="match status" value="1"/>
</dbReference>
<evidence type="ECO:0000313" key="5">
    <source>
        <dbReference type="EMBL" id="RSM80932.1"/>
    </source>
</evidence>
<keyword evidence="2" id="KW-0472">Membrane</keyword>
<organism evidence="5 6">
    <name type="scientific">Kibdelosporangium aridum</name>
    <dbReference type="NCBI Taxonomy" id="2030"/>
    <lineage>
        <taxon>Bacteria</taxon>
        <taxon>Bacillati</taxon>
        <taxon>Actinomycetota</taxon>
        <taxon>Actinomycetes</taxon>
        <taxon>Pseudonocardiales</taxon>
        <taxon>Pseudonocardiaceae</taxon>
        <taxon>Kibdelosporangium</taxon>
    </lineage>
</organism>
<dbReference type="EMBL" id="QHKI01000027">
    <property type="protein sequence ID" value="RSM80932.1"/>
    <property type="molecule type" value="Genomic_DNA"/>
</dbReference>
<dbReference type="PANTHER" id="PTHR43884">
    <property type="entry name" value="ACYL-COA DEHYDROGENASE"/>
    <property type="match status" value="1"/>
</dbReference>
<keyword evidence="1" id="KW-0560">Oxidoreductase</keyword>
<proteinExistence type="predicted"/>
<dbReference type="InterPro" id="IPR036250">
    <property type="entry name" value="AcylCo_DH-like_C"/>
</dbReference>
<dbReference type="AlphaFoldDB" id="A0A428Z3Z9"/>
<evidence type="ECO:0000256" key="2">
    <source>
        <dbReference type="SAM" id="Phobius"/>
    </source>
</evidence>
<feature type="domain" description="Acyl-CoA dehydrogenase C-terminal" evidence="4">
    <location>
        <begin position="259"/>
        <end position="397"/>
    </location>
</feature>
<keyword evidence="2" id="KW-0812">Transmembrane</keyword>
<dbReference type="InterPro" id="IPR009100">
    <property type="entry name" value="AcylCoA_DH/oxidase_NM_dom_sf"/>
</dbReference>
<dbReference type="InterPro" id="IPR046373">
    <property type="entry name" value="Acyl-CoA_Oxase/DH_mid-dom_sf"/>
</dbReference>
<reference evidence="5 6" key="1">
    <citation type="submission" date="2018-05" db="EMBL/GenBank/DDBJ databases">
        <title>Evolution of GPA BGCs.</title>
        <authorList>
            <person name="Waglechner N."/>
            <person name="Wright G.D."/>
        </authorList>
    </citation>
    <scope>NUCLEOTIDE SEQUENCE [LARGE SCALE GENOMIC DNA]</scope>
    <source>
        <strain evidence="5 6">A82846</strain>
    </source>
</reference>
<dbReference type="GO" id="GO:0050660">
    <property type="term" value="F:flavin adenine dinucleotide binding"/>
    <property type="evidence" value="ECO:0007669"/>
    <property type="project" value="InterPro"/>
</dbReference>
<feature type="domain" description="Acyl-CoA dehydrogenase/oxidase N-terminal" evidence="3">
    <location>
        <begin position="38"/>
        <end position="101"/>
    </location>
</feature>
<dbReference type="InterPro" id="IPR013107">
    <property type="entry name" value="Acyl-CoA_DH_C"/>
</dbReference>
<feature type="transmembrane region" description="Helical" evidence="2">
    <location>
        <begin position="255"/>
        <end position="273"/>
    </location>
</feature>
<dbReference type="Pfam" id="PF02771">
    <property type="entry name" value="Acyl-CoA_dh_N"/>
    <property type="match status" value="1"/>
</dbReference>
<dbReference type="SUPFAM" id="SSF56645">
    <property type="entry name" value="Acyl-CoA dehydrogenase NM domain-like"/>
    <property type="match status" value="1"/>
</dbReference>
<name>A0A428Z3Z9_KIBAR</name>
<dbReference type="Gene3D" id="1.10.540.10">
    <property type="entry name" value="Acyl-CoA dehydrogenase/oxidase, N-terminal domain"/>
    <property type="match status" value="1"/>
</dbReference>
<comment type="caution">
    <text evidence="5">The sequence shown here is derived from an EMBL/GenBank/DDBJ whole genome shotgun (WGS) entry which is preliminary data.</text>
</comment>
<sequence>MSDNITLDARQGSVPAEQDLTLEVALGIARSLRPQLVAEQAATEARTTYSPEMHQVFKDAGYYRLLVPRAYGGLAWTMPDFVRLMGEVARGCMSTGWCLCLGASHALLVSSLWPKSAQDVVFRDGHVVIPSTARPGGPAIRVDGGWRLNTTHPYSSGSPYSTHYVGQAFEYGPAGGAPVQQMLFVAPRDAYEIKDDWGNTLGLKGSGSNTIVFHDAFLPNDHVLEGTMQVDIRSSHTSPGFEQHGNPMHLAPGQGFFGLGLATVFVGGAFGALDEYERLMRERKTAGDAGRAPVARLSDPDYQRWFGLATARLNSAQAIIHDTAERWMEICHRAAAGGEPFTTADDMMLNMMCREATRLAWSTVQDTIFRTAGSSAAVNGERMERAYRDLSQAWGHVNMIIEDSMARTWTARTLG</sequence>
<evidence type="ECO:0008006" key="7">
    <source>
        <dbReference type="Google" id="ProtNLM"/>
    </source>
</evidence>
<dbReference type="Gene3D" id="1.20.140.10">
    <property type="entry name" value="Butyryl-CoA Dehydrogenase, subunit A, domain 3"/>
    <property type="match status" value="1"/>
</dbReference>
<dbReference type="InterPro" id="IPR013786">
    <property type="entry name" value="AcylCoA_DH/ox_N"/>
</dbReference>
<dbReference type="Gene3D" id="2.40.110.10">
    <property type="entry name" value="Butyryl-CoA Dehydrogenase, subunit A, domain 2"/>
    <property type="match status" value="1"/>
</dbReference>
<evidence type="ECO:0000313" key="6">
    <source>
        <dbReference type="Proteomes" id="UP000287547"/>
    </source>
</evidence>
<gene>
    <name evidence="5" type="ORF">DMH04_28950</name>
</gene>
<keyword evidence="2" id="KW-1133">Transmembrane helix</keyword>